<keyword evidence="1" id="KW-0175">Coiled coil</keyword>
<accession>A0AA39Q8M3</accession>
<organism evidence="2 3">
    <name type="scientific">Armillaria luteobubalina</name>
    <dbReference type="NCBI Taxonomy" id="153913"/>
    <lineage>
        <taxon>Eukaryota</taxon>
        <taxon>Fungi</taxon>
        <taxon>Dikarya</taxon>
        <taxon>Basidiomycota</taxon>
        <taxon>Agaricomycotina</taxon>
        <taxon>Agaricomycetes</taxon>
        <taxon>Agaricomycetidae</taxon>
        <taxon>Agaricales</taxon>
        <taxon>Marasmiineae</taxon>
        <taxon>Physalacriaceae</taxon>
        <taxon>Armillaria</taxon>
    </lineage>
</organism>
<comment type="caution">
    <text evidence="2">The sequence shown here is derived from an EMBL/GenBank/DDBJ whole genome shotgun (WGS) entry which is preliminary data.</text>
</comment>
<feature type="coiled-coil region" evidence="1">
    <location>
        <begin position="52"/>
        <end position="95"/>
    </location>
</feature>
<name>A0AA39Q8M3_9AGAR</name>
<dbReference type="AlphaFoldDB" id="A0AA39Q8M3"/>
<proteinExistence type="predicted"/>
<reference evidence="2" key="1">
    <citation type="submission" date="2023-06" db="EMBL/GenBank/DDBJ databases">
        <authorList>
            <consortium name="Lawrence Berkeley National Laboratory"/>
            <person name="Ahrendt S."/>
            <person name="Sahu N."/>
            <person name="Indic B."/>
            <person name="Wong-Bajracharya J."/>
            <person name="Merenyi Z."/>
            <person name="Ke H.-M."/>
            <person name="Monk M."/>
            <person name="Kocsube S."/>
            <person name="Drula E."/>
            <person name="Lipzen A."/>
            <person name="Balint B."/>
            <person name="Henrissat B."/>
            <person name="Andreopoulos B."/>
            <person name="Martin F.M."/>
            <person name="Harder C.B."/>
            <person name="Rigling D."/>
            <person name="Ford K.L."/>
            <person name="Foster G.D."/>
            <person name="Pangilinan J."/>
            <person name="Papanicolaou A."/>
            <person name="Barry K."/>
            <person name="LaButti K."/>
            <person name="Viragh M."/>
            <person name="Koriabine M."/>
            <person name="Yan M."/>
            <person name="Riley R."/>
            <person name="Champramary S."/>
            <person name="Plett K.L."/>
            <person name="Tsai I.J."/>
            <person name="Slot J."/>
            <person name="Sipos G."/>
            <person name="Plett J."/>
            <person name="Nagy L.G."/>
            <person name="Grigoriev I.V."/>
        </authorList>
    </citation>
    <scope>NUCLEOTIDE SEQUENCE</scope>
    <source>
        <strain evidence="2">HWK02</strain>
    </source>
</reference>
<dbReference type="Proteomes" id="UP001175228">
    <property type="component" value="Unassembled WGS sequence"/>
</dbReference>
<keyword evidence="3" id="KW-1185">Reference proteome</keyword>
<evidence type="ECO:0000313" key="3">
    <source>
        <dbReference type="Proteomes" id="UP001175228"/>
    </source>
</evidence>
<sequence length="107" mass="12269">MSLYHHSQTPEAYIALPTLEDADPDALEVLYTEQDERDAVYHVAMEAHDEWRIEQEAAVAKARKEVAAMEEAHKKEEQVKKIAKVKAKKEAAEKKWLANKAKKLEVK</sequence>
<evidence type="ECO:0000313" key="2">
    <source>
        <dbReference type="EMBL" id="KAK0498205.1"/>
    </source>
</evidence>
<evidence type="ECO:0000256" key="1">
    <source>
        <dbReference type="SAM" id="Coils"/>
    </source>
</evidence>
<dbReference type="EMBL" id="JAUEPU010000011">
    <property type="protein sequence ID" value="KAK0498205.1"/>
    <property type="molecule type" value="Genomic_DNA"/>
</dbReference>
<gene>
    <name evidence="2" type="ORF">EDD18DRAFT_1103799</name>
</gene>
<protein>
    <submittedName>
        <fullName evidence="2">Uncharacterized protein</fullName>
    </submittedName>
</protein>